<evidence type="ECO:0000256" key="1">
    <source>
        <dbReference type="SAM" id="Phobius"/>
    </source>
</evidence>
<gene>
    <name evidence="2" type="ORF">HMPREF9004_1207</name>
</gene>
<dbReference type="Proteomes" id="UP000013015">
    <property type="component" value="Unassembled WGS sequence"/>
</dbReference>
<keyword evidence="1" id="KW-0812">Transmembrane</keyword>
<dbReference type="PATRIC" id="fig|888050.3.peg.1148"/>
<dbReference type="OrthoDB" id="9781996at2"/>
<dbReference type="CDD" id="cd21809">
    <property type="entry name" value="ABC-2_lan_permease-like"/>
    <property type="match status" value="1"/>
</dbReference>
<sequence>MVRAELLKLRRSMVWVFVPLLSLLAVISGGVNYWMNRDVLTKGWASLIGQTTLFYGMLFYAVGIGLIASAVWRPEHRSSSWNVALTCGISPLKLVLTKAFVIMIPTSALHMCFIIYTWIFGITVGLGVGVPSFFIASFVLIIVLSIPLVLFQSLLSMLMKSFAGPAALAMGASILGFLFTLLPGRITQGLSFALPHALCTRGILLGSSAVSSSGAIEGQTVATLILAGLIDILVMLAVTVFVVRRRTIERR</sequence>
<keyword evidence="1" id="KW-1133">Transmembrane helix</keyword>
<keyword evidence="3" id="KW-1185">Reference proteome</keyword>
<name>N6X3R9_9ACTO</name>
<protein>
    <submittedName>
        <fullName evidence="2">Uncharacterized protein</fullName>
    </submittedName>
</protein>
<feature type="transmembrane region" description="Helical" evidence="1">
    <location>
        <begin position="99"/>
        <end position="121"/>
    </location>
</feature>
<dbReference type="RefSeq" id="WP_005963371.1">
    <property type="nucleotide sequence ID" value="NZ_CP040505.1"/>
</dbReference>
<feature type="transmembrane region" description="Helical" evidence="1">
    <location>
        <begin position="12"/>
        <end position="33"/>
    </location>
</feature>
<dbReference type="HOGENOM" id="CLU_086622_2_0_11"/>
<dbReference type="EMBL" id="AQHZ01000020">
    <property type="protein sequence ID" value="ENO18082.1"/>
    <property type="molecule type" value="Genomic_DNA"/>
</dbReference>
<proteinExistence type="predicted"/>
<keyword evidence="1" id="KW-0472">Membrane</keyword>
<feature type="transmembrane region" description="Helical" evidence="1">
    <location>
        <begin position="162"/>
        <end position="182"/>
    </location>
</feature>
<dbReference type="STRING" id="888050.HMPREF9004_1207"/>
<feature type="transmembrane region" description="Helical" evidence="1">
    <location>
        <begin position="133"/>
        <end position="155"/>
    </location>
</feature>
<dbReference type="eggNOG" id="COG4200">
    <property type="taxonomic scope" value="Bacteria"/>
</dbReference>
<organism evidence="2 3">
    <name type="scientific">Schaalia cardiffensis F0333</name>
    <dbReference type="NCBI Taxonomy" id="888050"/>
    <lineage>
        <taxon>Bacteria</taxon>
        <taxon>Bacillati</taxon>
        <taxon>Actinomycetota</taxon>
        <taxon>Actinomycetes</taxon>
        <taxon>Actinomycetales</taxon>
        <taxon>Actinomycetaceae</taxon>
        <taxon>Schaalia</taxon>
    </lineage>
</organism>
<reference evidence="2 3" key="1">
    <citation type="submission" date="2013-03" db="EMBL/GenBank/DDBJ databases">
        <title>Reference genome for the Human Microbiome Project.</title>
        <authorList>
            <person name="Aqrawi P."/>
            <person name="Ayvaz T."/>
            <person name="Bess C."/>
            <person name="Blankenburg K."/>
            <person name="Coyle M."/>
            <person name="Deng J."/>
            <person name="Forbes L."/>
            <person name="Fowler G."/>
            <person name="Francisco L."/>
            <person name="Fu Q."/>
            <person name="Gibbs R."/>
            <person name="Gross S."/>
            <person name="Gubbala S."/>
            <person name="Hale W."/>
            <person name="Hemphill L."/>
            <person name="Highlander S."/>
            <person name="Hirani K."/>
            <person name="Jackson L."/>
            <person name="Jakkamsetti A."/>
            <person name="Javaid M."/>
            <person name="Jayaseelan J.C."/>
            <person name="Jiang H."/>
            <person name="Joshi V."/>
            <person name="Korchina V."/>
            <person name="Kovar C."/>
            <person name="Lara F."/>
            <person name="Lee S."/>
            <person name="Liu Y."/>
            <person name="Mata R."/>
            <person name="Mathew T."/>
            <person name="Munidasa M."/>
            <person name="Muzny D."/>
            <person name="Nazareth L."/>
            <person name="Ngo R."/>
            <person name="Nguyen L."/>
            <person name="Nguyen N."/>
            <person name="Okwuonu G."/>
            <person name="Ongeri F."/>
            <person name="Palculict T."/>
            <person name="Patil S."/>
            <person name="Petrosino J."/>
            <person name="Pham C."/>
            <person name="Pham P."/>
            <person name="Pu L.-L."/>
            <person name="Qin X."/>
            <person name="Qu J."/>
            <person name="Reid J."/>
            <person name="Ross M."/>
            <person name="Ruth R."/>
            <person name="Saada N."/>
            <person name="San Lucas F."/>
            <person name="Santibanez J."/>
            <person name="Shang Y."/>
            <person name="Simmons D."/>
            <person name="Song X.-Z."/>
            <person name="Tang L.-Y."/>
            <person name="Thornton R."/>
            <person name="Warren J."/>
            <person name="Weissenberger G."/>
            <person name="Wilczek-Boney K."/>
            <person name="Worley K."/>
            <person name="Youmans B."/>
            <person name="Zhang J."/>
            <person name="Zhang L."/>
            <person name="Zhao Z."/>
            <person name="Zhou C."/>
            <person name="Zhu D."/>
            <person name="Zhu Y."/>
        </authorList>
    </citation>
    <scope>NUCLEOTIDE SEQUENCE [LARGE SCALE GENOMIC DNA]</scope>
    <source>
        <strain evidence="2 3">F0333</strain>
    </source>
</reference>
<feature type="transmembrane region" description="Helical" evidence="1">
    <location>
        <begin position="53"/>
        <end position="72"/>
    </location>
</feature>
<dbReference type="AlphaFoldDB" id="N6X3R9"/>
<dbReference type="Pfam" id="PF12730">
    <property type="entry name" value="ABC2_membrane_4"/>
    <property type="match status" value="1"/>
</dbReference>
<feature type="transmembrane region" description="Helical" evidence="1">
    <location>
        <begin position="221"/>
        <end position="243"/>
    </location>
</feature>
<comment type="caution">
    <text evidence="2">The sequence shown here is derived from an EMBL/GenBank/DDBJ whole genome shotgun (WGS) entry which is preliminary data.</text>
</comment>
<evidence type="ECO:0000313" key="3">
    <source>
        <dbReference type="Proteomes" id="UP000013015"/>
    </source>
</evidence>
<accession>N6X3R9</accession>
<evidence type="ECO:0000313" key="2">
    <source>
        <dbReference type="EMBL" id="ENO18082.1"/>
    </source>
</evidence>